<accession>A0A3P7UQG9</accession>
<dbReference type="PANTHER" id="PTHR31139:SF4">
    <property type="entry name" value="ECTOPIC P GRANULES PROTEIN 5 HOMOLOG"/>
    <property type="match status" value="1"/>
</dbReference>
<dbReference type="GO" id="GO:0005737">
    <property type="term" value="C:cytoplasm"/>
    <property type="evidence" value="ECO:0007669"/>
    <property type="project" value="TreeGrafter"/>
</dbReference>
<dbReference type="Proteomes" id="UP000050761">
    <property type="component" value="Unassembled WGS sequence"/>
</dbReference>
<dbReference type="InterPro" id="IPR051436">
    <property type="entry name" value="Autophagy-related_EPG5"/>
</dbReference>
<evidence type="ECO:0000313" key="2">
    <source>
        <dbReference type="Proteomes" id="UP000050761"/>
    </source>
</evidence>
<organism evidence="2 3">
    <name type="scientific">Heligmosomoides polygyrus</name>
    <name type="common">Parasitic roundworm</name>
    <dbReference type="NCBI Taxonomy" id="6339"/>
    <lineage>
        <taxon>Eukaryota</taxon>
        <taxon>Metazoa</taxon>
        <taxon>Ecdysozoa</taxon>
        <taxon>Nematoda</taxon>
        <taxon>Chromadorea</taxon>
        <taxon>Rhabditida</taxon>
        <taxon>Rhabditina</taxon>
        <taxon>Rhabditomorpha</taxon>
        <taxon>Strongyloidea</taxon>
        <taxon>Heligmosomidae</taxon>
        <taxon>Heligmosomoides</taxon>
    </lineage>
</organism>
<dbReference type="PANTHER" id="PTHR31139">
    <property type="entry name" value="ECTOPIC P GRANULES PROTEIN 5 HOMOLOG"/>
    <property type="match status" value="1"/>
</dbReference>
<evidence type="ECO:0000313" key="3">
    <source>
        <dbReference type="WBParaSite" id="HPBE_0000248101-mRNA-1"/>
    </source>
</evidence>
<dbReference type="OrthoDB" id="75419at2759"/>
<dbReference type="GO" id="GO:0097352">
    <property type="term" value="P:autophagosome maturation"/>
    <property type="evidence" value="ECO:0007669"/>
    <property type="project" value="TreeGrafter"/>
</dbReference>
<name>A0A183F8I9_HELPZ</name>
<sequence>MIAKSIRQISKLASRMADHEQLFNQFCWDILIKVKLNFKENSTMPQHDLSAFFIYVDQSCLGSVSAFLERGVPLMNDLVAAGCSTACVVLLARLMKTHYPKVNSLGSNKPFMELFDRILHVDQCSYAVQWITGPSSKPTPIVRLICSSLSYYAKHVHDVGEYLRAWIDLLCVRRPAVWNTDSATLQVLGTVARIAFVSDAAHLLGIPDLIFNLYQVS</sequence>
<protein>
    <submittedName>
        <fullName evidence="3">Ufd2P_core domain-containing protein</fullName>
    </submittedName>
</protein>
<dbReference type="AlphaFoldDB" id="A0A183F8I9"/>
<evidence type="ECO:0000313" key="1">
    <source>
        <dbReference type="EMBL" id="VDO25604.1"/>
    </source>
</evidence>
<reference evidence="1 2" key="1">
    <citation type="submission" date="2018-11" db="EMBL/GenBank/DDBJ databases">
        <authorList>
            <consortium name="Pathogen Informatics"/>
        </authorList>
    </citation>
    <scope>NUCLEOTIDE SEQUENCE [LARGE SCALE GENOMIC DNA]</scope>
</reference>
<proteinExistence type="predicted"/>
<gene>
    <name evidence="1" type="ORF">HPBE_LOCUS2482</name>
</gene>
<reference evidence="3" key="2">
    <citation type="submission" date="2019-09" db="UniProtKB">
        <authorList>
            <consortium name="WormBaseParasite"/>
        </authorList>
    </citation>
    <scope>IDENTIFICATION</scope>
</reference>
<dbReference type="EMBL" id="UZAH01003808">
    <property type="protein sequence ID" value="VDO25604.1"/>
    <property type="molecule type" value="Genomic_DNA"/>
</dbReference>
<accession>A0A183F8I9</accession>
<keyword evidence="2" id="KW-1185">Reference proteome</keyword>
<dbReference type="WBParaSite" id="HPBE_0000248101-mRNA-1">
    <property type="protein sequence ID" value="HPBE_0000248101-mRNA-1"/>
    <property type="gene ID" value="HPBE_0000248101"/>
</dbReference>